<evidence type="ECO:0000313" key="7">
    <source>
        <dbReference type="EMBL" id="SBR92060.1"/>
    </source>
</evidence>
<comment type="similarity">
    <text evidence="2">Belongs to the SNU66/SART1 family.</text>
</comment>
<feature type="compositionally biased region" description="Basic and acidic residues" evidence="6">
    <location>
        <begin position="31"/>
        <end position="44"/>
    </location>
</feature>
<proteinExistence type="inferred from homology"/>
<name>A0A1A8QE10_9TELE</name>
<feature type="region of interest" description="Disordered" evidence="6">
    <location>
        <begin position="1"/>
        <end position="102"/>
    </location>
</feature>
<dbReference type="Pfam" id="PF19252">
    <property type="entry name" value="HIND"/>
    <property type="match status" value="1"/>
</dbReference>
<keyword evidence="3" id="KW-0507">mRNA processing</keyword>
<feature type="compositionally biased region" description="Basic residues" evidence="6">
    <location>
        <begin position="45"/>
        <end position="55"/>
    </location>
</feature>
<dbReference type="PANTHER" id="PTHR14152">
    <property type="entry name" value="SQUAMOUS CELL CARCINOMA ANTIGEN RECOGNISED BY CYTOTOXIC T LYMPHOCYTES"/>
    <property type="match status" value="1"/>
</dbReference>
<dbReference type="InterPro" id="IPR045347">
    <property type="entry name" value="HIND"/>
</dbReference>
<accession>A0A1A8QE10</accession>
<evidence type="ECO:0000256" key="1">
    <source>
        <dbReference type="ARBA" id="ARBA00004123"/>
    </source>
</evidence>
<feature type="compositionally biased region" description="Basic and acidic residues" evidence="6">
    <location>
        <begin position="56"/>
        <end position="80"/>
    </location>
</feature>
<dbReference type="EMBL" id="HAEH01003702">
    <property type="protein sequence ID" value="SBR71950.1"/>
    <property type="molecule type" value="Transcribed_RNA"/>
</dbReference>
<feature type="compositionally biased region" description="Basic and acidic residues" evidence="6">
    <location>
        <begin position="420"/>
        <end position="436"/>
    </location>
</feature>
<keyword evidence="4" id="KW-0508">mRNA splicing</keyword>
<feature type="compositionally biased region" description="Basic residues" evidence="6">
    <location>
        <begin position="21"/>
        <end position="30"/>
    </location>
</feature>
<evidence type="ECO:0000256" key="5">
    <source>
        <dbReference type="ARBA" id="ARBA00023242"/>
    </source>
</evidence>
<dbReference type="Pfam" id="PF03343">
    <property type="entry name" value="SART-1"/>
    <property type="match status" value="1"/>
</dbReference>
<dbReference type="AlphaFoldDB" id="A0A1A8QE10"/>
<protein>
    <submittedName>
        <fullName evidence="7">Squamous cell carcinoma antigen recognised by T cells</fullName>
    </submittedName>
</protein>
<feature type="compositionally biased region" description="Polar residues" evidence="6">
    <location>
        <begin position="87"/>
        <end position="98"/>
    </location>
</feature>
<reference evidence="7" key="2">
    <citation type="submission" date="2016-06" db="EMBL/GenBank/DDBJ databases">
        <title>The genome of a short-lived fish provides insights into sex chromosome evolution and the genetic control of aging.</title>
        <authorList>
            <person name="Reichwald K."/>
            <person name="Felder M."/>
            <person name="Petzold A."/>
            <person name="Koch P."/>
            <person name="Groth M."/>
            <person name="Platzer M."/>
        </authorList>
    </citation>
    <scope>NUCLEOTIDE SEQUENCE</scope>
    <source>
        <tissue evidence="7">Brain</tissue>
    </source>
</reference>
<dbReference type="GO" id="GO:0000481">
    <property type="term" value="P:maturation of 5S rRNA"/>
    <property type="evidence" value="ECO:0007669"/>
    <property type="project" value="TreeGrafter"/>
</dbReference>
<comment type="subcellular location">
    <subcellularLocation>
        <location evidence="1">Nucleus</location>
    </subcellularLocation>
</comment>
<evidence type="ECO:0000256" key="2">
    <source>
        <dbReference type="ARBA" id="ARBA00006076"/>
    </source>
</evidence>
<evidence type="ECO:0000256" key="6">
    <source>
        <dbReference type="SAM" id="MobiDB-lite"/>
    </source>
</evidence>
<reference evidence="7" key="1">
    <citation type="submission" date="2016-05" db="EMBL/GenBank/DDBJ databases">
        <authorList>
            <person name="Lavstsen T."/>
            <person name="Jespersen J.S."/>
        </authorList>
    </citation>
    <scope>NUCLEOTIDE SEQUENCE</scope>
    <source>
        <tissue evidence="7">Brain</tissue>
    </source>
</reference>
<feature type="compositionally biased region" description="Basic and acidic residues" evidence="6">
    <location>
        <begin position="10"/>
        <end position="20"/>
    </location>
</feature>
<evidence type="ECO:0000256" key="4">
    <source>
        <dbReference type="ARBA" id="ARBA00023187"/>
    </source>
</evidence>
<keyword evidence="5" id="KW-0539">Nucleus</keyword>
<organism evidence="7">
    <name type="scientific">Nothobranchius rachovii</name>
    <name type="common">bluefin notho</name>
    <dbReference type="NCBI Taxonomy" id="451742"/>
    <lineage>
        <taxon>Eukaryota</taxon>
        <taxon>Metazoa</taxon>
        <taxon>Chordata</taxon>
        <taxon>Craniata</taxon>
        <taxon>Vertebrata</taxon>
        <taxon>Euteleostomi</taxon>
        <taxon>Actinopterygii</taxon>
        <taxon>Neopterygii</taxon>
        <taxon>Teleostei</taxon>
        <taxon>Neoteleostei</taxon>
        <taxon>Acanthomorphata</taxon>
        <taxon>Ovalentaria</taxon>
        <taxon>Atherinomorphae</taxon>
        <taxon>Cyprinodontiformes</taxon>
        <taxon>Nothobranchiidae</taxon>
        <taxon>Nothobranchius</taxon>
    </lineage>
</organism>
<feature type="region of interest" description="Disordered" evidence="6">
    <location>
        <begin position="389"/>
        <end position="482"/>
    </location>
</feature>
<dbReference type="InterPro" id="IPR005011">
    <property type="entry name" value="SNU66/SART1"/>
</dbReference>
<evidence type="ECO:0000256" key="3">
    <source>
        <dbReference type="ARBA" id="ARBA00022664"/>
    </source>
</evidence>
<dbReference type="PANTHER" id="PTHR14152:SF5">
    <property type="entry name" value="U4_U6.U5 TRI-SNRNP-ASSOCIATED PROTEIN 1"/>
    <property type="match status" value="1"/>
</dbReference>
<gene>
    <name evidence="7" type="primary">SART1</name>
</gene>
<sequence>MGSSKKHKEKSRDKDAEERRREHKKHRHKERERDRDASDRDGTREKRKRSRSRERSRRDSRSKGEKSSGETRIKREKLDLGYEEGSTEIQPQSASGDASLSVEETNKLRAKLGLKPLELNENKKELGTKEEPLVAETINPVLIQQQKEMREKLAAMKEKRLLNQKLGKVKNLADDDWLDDTAAWIERSRKLAQEKEMAEKRAKLLEEMDEEFGVSNLVEEEFAQSKLDSYSSRDLKGLKVQHKVDSFKEGHTVILTLQDKGVLEEEEDVLVNVGLVDKEKAEKNVELKKKKPDYKPYEEEESVDDMVTFKPRTVLSKYDEEIEGEKKKSFRLSTWGFADGERERELQAMKEMLQNQAQSLEMPALAIASEYYTPQEMVGFKKTKRRVKKIRKKEKQTIADELLDDTRSSDFGSRARGRGRKQDNEEENTGKGECWPHEIPQMSDDIRTAEMEMSDEENFTPPEPAVIEEDEAEQELQKQLEKQRKLRQKQLLKDSGEKVAEQIRRFVKGGDENDPDKRNNIVFNATSEFCRTLGDIPTYGLSGNREDQEDIMDFEQEEEKDDAGDSDSEMDENIGWSTVNLDEEQNHAEFSTASATILDEEPIVNSGLAAALLLCKNKGLLDTQMQKVARVKATKGSLPNDNYCIEDKMGFDDKYSRREEYRGFTQDFKEKDGYKPDVKIEYVDESGRRLTPKEAFRQLSHRFHGKGSGKMKTERRMKKLEEEALLKKMSSSDTPLGTVALLQEKQKSQKTPYIVLSGSGKSMNANTITK</sequence>
<dbReference type="GO" id="GO:0046540">
    <property type="term" value="C:U4/U6 x U5 tri-snRNP complex"/>
    <property type="evidence" value="ECO:0007669"/>
    <property type="project" value="InterPro"/>
</dbReference>
<dbReference type="EMBL" id="HAEI01005165">
    <property type="protein sequence ID" value="SBR92060.1"/>
    <property type="molecule type" value="Transcribed_RNA"/>
</dbReference>
<dbReference type="GO" id="GO:0045292">
    <property type="term" value="P:mRNA cis splicing, via spliceosome"/>
    <property type="evidence" value="ECO:0007669"/>
    <property type="project" value="TreeGrafter"/>
</dbReference>